<evidence type="ECO:0000256" key="5">
    <source>
        <dbReference type="ARBA" id="ARBA00023136"/>
    </source>
</evidence>
<sequence length="809" mass="88212">MNQGRDEPPKTGTKTRNWAYWLVAHRKGVLAAVLAITAVSAVIAVRIDYDFTPQAIFSGENELVAYSEQVKATFGHAENIIIVVLQATSKEDCLTPAALKWQLQFADDAVGLPEVDRVDSLATTRLPRPRLFGGTGLMFVPVIREGTINHEEAQLVREKVNDQPLLEGTLISPDRRFTALVLHLDPRRKDIDHVTAVVSKVEQLTVQSKVPAGFRAFLGGLPTMRAAIVQGLQRDQITIIPLAALVFALVQIVLFRSWTGVVVSAAAVATGLAWTMAALVLLGQSLTIISNVLPILLMIVGVSSCVHFLNEYAEQLQRGSVTSKTFATDAAARTTQRITLACLLTSLTTALGFLSLLAARSQLLGALGWQAAMGIGLFFIATVLVCSGLMPIYRPTRQVAPSGGPPNSAHSPLARGAWAFGRWAIAWPRLTVSCGVALLFIAGLIGRNTEINSNLLETFDKNHPQTQQMHLLEEQLGGFVPMEIILSSDTQKWFLTADHWLRLCELEIRISTQSGVINLRSLVGVMREVDRQLPGGRQLPNLVDDPSKLERRLEECYQALKQSSKHNATRYFVTEDDRQLRILMNLRDLGTQGTLDLADWLAVLLEAKFPPTAASRIETRITGESYVAAVALTQFIRDLLFSLLGVSGLIFIVIGLVLRSPRLGLISILPNIAPLVVTLGYLGIRGYTISMSNVIVFAISLGVAVDDTIHFLARFRHEIQGKADLTESDIIAAIRRTCLGTGRAVLMTTILIVCGMAILLLSTFVPTRRFAELAAVTMLSALLGDLLLLPAMLKLFWPTGKSDRAKAAA</sequence>
<dbReference type="KEGG" id="amob:HG15A2_27240"/>
<evidence type="ECO:0000256" key="3">
    <source>
        <dbReference type="ARBA" id="ARBA00022692"/>
    </source>
</evidence>
<proteinExistence type="predicted"/>
<feature type="transmembrane region" description="Helical" evidence="6">
    <location>
        <begin position="261"/>
        <end position="282"/>
    </location>
</feature>
<evidence type="ECO:0000313" key="9">
    <source>
        <dbReference type="Proteomes" id="UP000319852"/>
    </source>
</evidence>
<feature type="domain" description="SSD" evidence="7">
    <location>
        <begin position="663"/>
        <end position="795"/>
    </location>
</feature>
<accession>A0A517MWZ9</accession>
<protein>
    <submittedName>
        <fullName evidence="8">MMPL family protein</fullName>
    </submittedName>
</protein>
<dbReference type="Pfam" id="PF03176">
    <property type="entry name" value="MMPL"/>
    <property type="match status" value="2"/>
</dbReference>
<dbReference type="AlphaFoldDB" id="A0A517MWZ9"/>
<feature type="transmembrane region" description="Helical" evidence="6">
    <location>
        <begin position="371"/>
        <end position="393"/>
    </location>
</feature>
<dbReference type="PANTHER" id="PTHR33406">
    <property type="entry name" value="MEMBRANE PROTEIN MJ1562-RELATED"/>
    <property type="match status" value="1"/>
</dbReference>
<comment type="subcellular location">
    <subcellularLocation>
        <location evidence="1">Cell membrane</location>
        <topology evidence="1">Multi-pass membrane protein</topology>
    </subcellularLocation>
</comment>
<dbReference type="EMBL" id="CP036263">
    <property type="protein sequence ID" value="QDS99401.1"/>
    <property type="molecule type" value="Genomic_DNA"/>
</dbReference>
<evidence type="ECO:0000313" key="8">
    <source>
        <dbReference type="EMBL" id="QDS99401.1"/>
    </source>
</evidence>
<dbReference type="InterPro" id="IPR004869">
    <property type="entry name" value="MMPL_dom"/>
</dbReference>
<feature type="transmembrane region" description="Helical" evidence="6">
    <location>
        <begin position="289"/>
        <end position="309"/>
    </location>
</feature>
<feature type="transmembrane region" description="Helical" evidence="6">
    <location>
        <begin position="639"/>
        <end position="658"/>
    </location>
</feature>
<evidence type="ECO:0000256" key="1">
    <source>
        <dbReference type="ARBA" id="ARBA00004651"/>
    </source>
</evidence>
<feature type="transmembrane region" description="Helical" evidence="6">
    <location>
        <begin position="664"/>
        <end position="684"/>
    </location>
</feature>
<dbReference type="Gene3D" id="1.20.1640.10">
    <property type="entry name" value="Multidrug efflux transporter AcrB transmembrane domain"/>
    <property type="match status" value="2"/>
</dbReference>
<feature type="transmembrane region" description="Helical" evidence="6">
    <location>
        <begin position="744"/>
        <end position="767"/>
    </location>
</feature>
<dbReference type="GO" id="GO:0005886">
    <property type="term" value="C:plasma membrane"/>
    <property type="evidence" value="ECO:0007669"/>
    <property type="project" value="UniProtKB-SubCell"/>
</dbReference>
<dbReference type="RefSeq" id="WP_218931938.1">
    <property type="nucleotide sequence ID" value="NZ_CP036263.1"/>
</dbReference>
<dbReference type="PANTHER" id="PTHR33406:SF12">
    <property type="entry name" value="BLR2997 PROTEIN"/>
    <property type="match status" value="1"/>
</dbReference>
<evidence type="ECO:0000256" key="2">
    <source>
        <dbReference type="ARBA" id="ARBA00022475"/>
    </source>
</evidence>
<reference evidence="8 9" key="1">
    <citation type="submission" date="2019-02" db="EMBL/GenBank/DDBJ databases">
        <title>Deep-cultivation of Planctomycetes and their phenomic and genomic characterization uncovers novel biology.</title>
        <authorList>
            <person name="Wiegand S."/>
            <person name="Jogler M."/>
            <person name="Boedeker C."/>
            <person name="Pinto D."/>
            <person name="Vollmers J."/>
            <person name="Rivas-Marin E."/>
            <person name="Kohn T."/>
            <person name="Peeters S.H."/>
            <person name="Heuer A."/>
            <person name="Rast P."/>
            <person name="Oberbeckmann S."/>
            <person name="Bunk B."/>
            <person name="Jeske O."/>
            <person name="Meyerdierks A."/>
            <person name="Storesund J.E."/>
            <person name="Kallscheuer N."/>
            <person name="Luecker S."/>
            <person name="Lage O.M."/>
            <person name="Pohl T."/>
            <person name="Merkel B.J."/>
            <person name="Hornburger P."/>
            <person name="Mueller R.-W."/>
            <person name="Bruemmer F."/>
            <person name="Labrenz M."/>
            <person name="Spormann A.M."/>
            <person name="Op den Camp H."/>
            <person name="Overmann J."/>
            <person name="Amann R."/>
            <person name="Jetten M.S.M."/>
            <person name="Mascher T."/>
            <person name="Medema M.H."/>
            <person name="Devos D.P."/>
            <person name="Kaster A.-K."/>
            <person name="Ovreas L."/>
            <person name="Rohde M."/>
            <person name="Galperin M.Y."/>
            <person name="Jogler C."/>
        </authorList>
    </citation>
    <scope>NUCLEOTIDE SEQUENCE [LARGE SCALE GENOMIC DNA]</scope>
    <source>
        <strain evidence="8 9">HG15A2</strain>
    </source>
</reference>
<gene>
    <name evidence="8" type="ORF">HG15A2_27240</name>
</gene>
<dbReference type="PROSITE" id="PS50156">
    <property type="entry name" value="SSD"/>
    <property type="match status" value="1"/>
</dbReference>
<organism evidence="8 9">
    <name type="scientific">Adhaeretor mobilis</name>
    <dbReference type="NCBI Taxonomy" id="1930276"/>
    <lineage>
        <taxon>Bacteria</taxon>
        <taxon>Pseudomonadati</taxon>
        <taxon>Planctomycetota</taxon>
        <taxon>Planctomycetia</taxon>
        <taxon>Pirellulales</taxon>
        <taxon>Lacipirellulaceae</taxon>
        <taxon>Adhaeretor</taxon>
    </lineage>
</organism>
<dbReference type="InterPro" id="IPR000731">
    <property type="entry name" value="SSD"/>
</dbReference>
<dbReference type="InterPro" id="IPR050545">
    <property type="entry name" value="Mycobact_MmpL"/>
</dbReference>
<evidence type="ECO:0000256" key="6">
    <source>
        <dbReference type="SAM" id="Phobius"/>
    </source>
</evidence>
<keyword evidence="5 6" id="KW-0472">Membrane</keyword>
<evidence type="ECO:0000256" key="4">
    <source>
        <dbReference type="ARBA" id="ARBA00022989"/>
    </source>
</evidence>
<dbReference type="SUPFAM" id="SSF82866">
    <property type="entry name" value="Multidrug efflux transporter AcrB transmembrane domain"/>
    <property type="match status" value="2"/>
</dbReference>
<evidence type="ECO:0000259" key="7">
    <source>
        <dbReference type="PROSITE" id="PS50156"/>
    </source>
</evidence>
<feature type="transmembrane region" description="Helical" evidence="6">
    <location>
        <begin position="28"/>
        <end position="47"/>
    </location>
</feature>
<keyword evidence="9" id="KW-1185">Reference proteome</keyword>
<dbReference type="Proteomes" id="UP000319852">
    <property type="component" value="Chromosome"/>
</dbReference>
<feature type="transmembrane region" description="Helical" evidence="6">
    <location>
        <begin position="425"/>
        <end position="445"/>
    </location>
</feature>
<keyword evidence="2" id="KW-1003">Cell membrane</keyword>
<name>A0A517MWZ9_9BACT</name>
<keyword evidence="4 6" id="KW-1133">Transmembrane helix</keyword>
<feature type="transmembrane region" description="Helical" evidence="6">
    <location>
        <begin position="773"/>
        <end position="797"/>
    </location>
</feature>
<feature type="transmembrane region" description="Helical" evidence="6">
    <location>
        <begin position="237"/>
        <end position="255"/>
    </location>
</feature>
<keyword evidence="3 6" id="KW-0812">Transmembrane</keyword>
<feature type="transmembrane region" description="Helical" evidence="6">
    <location>
        <begin position="338"/>
        <end position="359"/>
    </location>
</feature>